<feature type="non-terminal residue" evidence="1">
    <location>
        <position position="1"/>
    </location>
</feature>
<dbReference type="AlphaFoldDB" id="A0A0F8Y6W6"/>
<sequence>LLTGLQVMTDVGVNDLCSSLLDEI</sequence>
<evidence type="ECO:0000313" key="1">
    <source>
        <dbReference type="EMBL" id="KKK77078.1"/>
    </source>
</evidence>
<protein>
    <submittedName>
        <fullName evidence="1">Uncharacterized protein</fullName>
    </submittedName>
</protein>
<accession>A0A0F8Y6W6</accession>
<name>A0A0F8Y6W6_9ZZZZ</name>
<dbReference type="EMBL" id="LAZR01055127">
    <property type="protein sequence ID" value="KKK77078.1"/>
    <property type="molecule type" value="Genomic_DNA"/>
</dbReference>
<proteinExistence type="predicted"/>
<organism evidence="1">
    <name type="scientific">marine sediment metagenome</name>
    <dbReference type="NCBI Taxonomy" id="412755"/>
    <lineage>
        <taxon>unclassified sequences</taxon>
        <taxon>metagenomes</taxon>
        <taxon>ecological metagenomes</taxon>
    </lineage>
</organism>
<gene>
    <name evidence="1" type="ORF">LCGC14_2857190</name>
</gene>
<comment type="caution">
    <text evidence="1">The sequence shown here is derived from an EMBL/GenBank/DDBJ whole genome shotgun (WGS) entry which is preliminary data.</text>
</comment>
<reference evidence="1" key="1">
    <citation type="journal article" date="2015" name="Nature">
        <title>Complex archaea that bridge the gap between prokaryotes and eukaryotes.</title>
        <authorList>
            <person name="Spang A."/>
            <person name="Saw J.H."/>
            <person name="Jorgensen S.L."/>
            <person name="Zaremba-Niedzwiedzka K."/>
            <person name="Martijn J."/>
            <person name="Lind A.E."/>
            <person name="van Eijk R."/>
            <person name="Schleper C."/>
            <person name="Guy L."/>
            <person name="Ettema T.J."/>
        </authorList>
    </citation>
    <scope>NUCLEOTIDE SEQUENCE</scope>
</reference>